<dbReference type="KEGG" id="ztr:MYCGRDRAFT_96949"/>
<organism evidence="1 2">
    <name type="scientific">Zymoseptoria tritici (strain CBS 115943 / IPO323)</name>
    <name type="common">Speckled leaf blotch fungus</name>
    <name type="synonym">Septoria tritici</name>
    <dbReference type="NCBI Taxonomy" id="336722"/>
    <lineage>
        <taxon>Eukaryota</taxon>
        <taxon>Fungi</taxon>
        <taxon>Dikarya</taxon>
        <taxon>Ascomycota</taxon>
        <taxon>Pezizomycotina</taxon>
        <taxon>Dothideomycetes</taxon>
        <taxon>Dothideomycetidae</taxon>
        <taxon>Mycosphaerellales</taxon>
        <taxon>Mycosphaerellaceae</taxon>
        <taxon>Zymoseptoria</taxon>
    </lineage>
</organism>
<protein>
    <submittedName>
        <fullName evidence="1">Uncharacterized protein</fullName>
    </submittedName>
</protein>
<reference evidence="1 2" key="1">
    <citation type="journal article" date="2011" name="PLoS Genet.">
        <title>Finished genome of the fungal wheat pathogen Mycosphaerella graminicola reveals dispensome structure, chromosome plasticity, and stealth pathogenesis.</title>
        <authorList>
            <person name="Goodwin S.B."/>
            <person name="Ben M'barek S."/>
            <person name="Dhillon B."/>
            <person name="Wittenberg A.H.J."/>
            <person name="Crane C.F."/>
            <person name="Hane J.K."/>
            <person name="Foster A.J."/>
            <person name="Van der Lee T.A.J."/>
            <person name="Grimwood J."/>
            <person name="Aerts A."/>
            <person name="Antoniw J."/>
            <person name="Bailey A."/>
            <person name="Bluhm B."/>
            <person name="Bowler J."/>
            <person name="Bristow J."/>
            <person name="van der Burgt A."/>
            <person name="Canto-Canche B."/>
            <person name="Churchill A.C.L."/>
            <person name="Conde-Ferraez L."/>
            <person name="Cools H.J."/>
            <person name="Coutinho P.M."/>
            <person name="Csukai M."/>
            <person name="Dehal P."/>
            <person name="De Wit P."/>
            <person name="Donzelli B."/>
            <person name="van de Geest H.C."/>
            <person name="van Ham R.C.H.J."/>
            <person name="Hammond-Kosack K.E."/>
            <person name="Henrissat B."/>
            <person name="Kilian A."/>
            <person name="Kobayashi A.K."/>
            <person name="Koopmann E."/>
            <person name="Kourmpetis Y."/>
            <person name="Kuzniar A."/>
            <person name="Lindquist E."/>
            <person name="Lombard V."/>
            <person name="Maliepaard C."/>
            <person name="Martins N."/>
            <person name="Mehrabi R."/>
            <person name="Nap J.P.H."/>
            <person name="Ponomarenko A."/>
            <person name="Rudd J.J."/>
            <person name="Salamov A."/>
            <person name="Schmutz J."/>
            <person name="Schouten H.J."/>
            <person name="Shapiro H."/>
            <person name="Stergiopoulos I."/>
            <person name="Torriani S.F.F."/>
            <person name="Tu H."/>
            <person name="de Vries R.P."/>
            <person name="Waalwijk C."/>
            <person name="Ware S.B."/>
            <person name="Wiebenga A."/>
            <person name="Zwiers L.-H."/>
            <person name="Oliver R.P."/>
            <person name="Grigoriev I.V."/>
            <person name="Kema G.H.J."/>
        </authorList>
    </citation>
    <scope>NUCLEOTIDE SEQUENCE [LARGE SCALE GENOMIC DNA]</scope>
    <source>
        <strain evidence="2">CBS 115943 / IPO323</strain>
    </source>
</reference>
<evidence type="ECO:0000313" key="2">
    <source>
        <dbReference type="Proteomes" id="UP000008062"/>
    </source>
</evidence>
<proteinExistence type="predicted"/>
<evidence type="ECO:0000313" key="1">
    <source>
        <dbReference type="EMBL" id="EGP83178.1"/>
    </source>
</evidence>
<dbReference type="RefSeq" id="XP_003848202.1">
    <property type="nucleotide sequence ID" value="XM_003848154.1"/>
</dbReference>
<keyword evidence="2" id="KW-1185">Reference proteome</keyword>
<dbReference type="HOGENOM" id="CLU_1373198_0_0_1"/>
<dbReference type="InParanoid" id="F9XNE8"/>
<gene>
    <name evidence="1" type="ORF">MYCGRDRAFT_96949</name>
</gene>
<accession>F9XNE8</accession>
<dbReference type="Proteomes" id="UP000008062">
    <property type="component" value="Chromosome 12"/>
</dbReference>
<dbReference type="EMBL" id="CM001207">
    <property type="protein sequence ID" value="EGP83178.1"/>
    <property type="molecule type" value="Genomic_DNA"/>
</dbReference>
<dbReference type="AlphaFoldDB" id="F9XNE8"/>
<sequence>MPLRRVIADYTHELYNVPRNRLSIHNIQHDDEEDGGVAIRWVEEPGVALCEARGRSPSTLSLDERDYAAKLEEVGLKDRSDMGMVAFALEVKDPTDRRRGPGGIGGCDLLYLRIVNPHQASVYSISQIPYPRPEANNDNSVIVSPSRVLRCSEAGSPNRIGIFLGDGPASMLDRRPIFLILDFECYSSGSVWSRRLTAA</sequence>
<name>F9XNE8_ZYMTI</name>
<dbReference type="GeneID" id="13396083"/>